<dbReference type="AlphaFoldDB" id="C7QA66"/>
<gene>
    <name evidence="1" type="ordered locus">Caci_1543</name>
</gene>
<dbReference type="Proteomes" id="UP000000851">
    <property type="component" value="Chromosome"/>
</dbReference>
<dbReference type="InParanoid" id="C7QA66"/>
<dbReference type="STRING" id="479433.Caci_1543"/>
<dbReference type="EMBL" id="CP001700">
    <property type="protein sequence ID" value="ACU70464.1"/>
    <property type="molecule type" value="Genomic_DNA"/>
</dbReference>
<proteinExistence type="predicted"/>
<organism evidence="1 2">
    <name type="scientific">Catenulispora acidiphila (strain DSM 44928 / JCM 14897 / NBRC 102108 / NRRL B-24433 / ID139908)</name>
    <dbReference type="NCBI Taxonomy" id="479433"/>
    <lineage>
        <taxon>Bacteria</taxon>
        <taxon>Bacillati</taxon>
        <taxon>Actinomycetota</taxon>
        <taxon>Actinomycetes</taxon>
        <taxon>Catenulisporales</taxon>
        <taxon>Catenulisporaceae</taxon>
        <taxon>Catenulispora</taxon>
    </lineage>
</organism>
<sequence length="39" mass="4230">MSALIAAPIARLDFRQRIVAAANHQVSEHRAAVDSEASR</sequence>
<keyword evidence="2" id="KW-1185">Reference proteome</keyword>
<reference evidence="1 2" key="1">
    <citation type="journal article" date="2009" name="Stand. Genomic Sci.">
        <title>Complete genome sequence of Catenulispora acidiphila type strain (ID 139908).</title>
        <authorList>
            <person name="Copeland A."/>
            <person name="Lapidus A."/>
            <person name="Glavina Del Rio T."/>
            <person name="Nolan M."/>
            <person name="Lucas S."/>
            <person name="Chen F."/>
            <person name="Tice H."/>
            <person name="Cheng J.F."/>
            <person name="Bruce D."/>
            <person name="Goodwin L."/>
            <person name="Pitluck S."/>
            <person name="Mikhailova N."/>
            <person name="Pati A."/>
            <person name="Ivanova N."/>
            <person name="Mavromatis K."/>
            <person name="Chen A."/>
            <person name="Palaniappan K."/>
            <person name="Chain P."/>
            <person name="Land M."/>
            <person name="Hauser L."/>
            <person name="Chang Y.J."/>
            <person name="Jeffries C.D."/>
            <person name="Chertkov O."/>
            <person name="Brettin T."/>
            <person name="Detter J.C."/>
            <person name="Han C."/>
            <person name="Ali Z."/>
            <person name="Tindall B.J."/>
            <person name="Goker M."/>
            <person name="Bristow J."/>
            <person name="Eisen J.A."/>
            <person name="Markowitz V."/>
            <person name="Hugenholtz P."/>
            <person name="Kyrpides N.C."/>
            <person name="Klenk H.P."/>
        </authorList>
    </citation>
    <scope>NUCLEOTIDE SEQUENCE [LARGE SCALE GENOMIC DNA]</scope>
    <source>
        <strain evidence="2">DSM 44928 / JCM 14897 / NBRC 102108 / NRRL B-24433 / ID139908</strain>
    </source>
</reference>
<protein>
    <submittedName>
        <fullName evidence="1">Uncharacterized protein</fullName>
    </submittedName>
</protein>
<name>C7QA66_CATAD</name>
<evidence type="ECO:0000313" key="2">
    <source>
        <dbReference type="Proteomes" id="UP000000851"/>
    </source>
</evidence>
<accession>C7QA66</accession>
<evidence type="ECO:0000313" key="1">
    <source>
        <dbReference type="EMBL" id="ACU70464.1"/>
    </source>
</evidence>
<dbReference type="HOGENOM" id="CLU_211980_0_0_11"/>
<dbReference type="KEGG" id="cai:Caci_1543"/>